<comment type="similarity">
    <text evidence="1">Belongs to the GST superfamily. Zeta family.</text>
</comment>
<dbReference type="Pfam" id="PF02798">
    <property type="entry name" value="GST_N"/>
    <property type="match status" value="1"/>
</dbReference>
<dbReference type="EMBL" id="MBFS01002792">
    <property type="protein sequence ID" value="PVU92467.1"/>
    <property type="molecule type" value="Genomic_DNA"/>
</dbReference>
<feature type="domain" description="GST N-terminal" evidence="3">
    <location>
        <begin position="35"/>
        <end position="152"/>
    </location>
</feature>
<dbReference type="PANTHER" id="PTHR42673:SF4">
    <property type="entry name" value="MALEYLACETOACETATE ISOMERASE"/>
    <property type="match status" value="1"/>
</dbReference>
<feature type="non-terminal residue" evidence="5">
    <location>
        <position position="1"/>
    </location>
</feature>
<gene>
    <name evidence="5" type="ORF">BB560_006057</name>
</gene>
<name>A0A2T9YJF8_9FUNG</name>
<feature type="chain" id="PRO_5015756296" description="GST N-terminal domain-containing protein" evidence="2">
    <location>
        <begin position="22"/>
        <end position="299"/>
    </location>
</feature>
<dbReference type="InterPro" id="IPR040079">
    <property type="entry name" value="Glutathione_S-Trfase"/>
</dbReference>
<sequence>GLISYVFLILLLIEASRSGLGCRVGQLDAEQTENAEYQGTKPDQSPHPTATRLVLLSSSSKGSLYERDGRGVYLQGTETSPPSKTLTRSCKSVVMSMKWGGEVILLAKENLSPEYREKCATGRIPMLEIDGLELIESPAIAEYLEETRKEPRLMPEGVKERAQVRTIMSLICSGIQPLQNPPVLALHPKDQRAKRANDVITDGFKALESLMESWSGDFAVGNSITLADTFLYPMCHSAERYKVDLTQFPTINRVFTKLDQVDEFIKGAYYSQPDCPEELRKGLISYVFLILLLIEASRS</sequence>
<dbReference type="InterPro" id="IPR036249">
    <property type="entry name" value="Thioredoxin-like_sf"/>
</dbReference>
<evidence type="ECO:0008006" key="7">
    <source>
        <dbReference type="Google" id="ProtNLM"/>
    </source>
</evidence>
<protein>
    <recommendedName>
        <fullName evidence="7">GST N-terminal domain-containing protein</fullName>
    </recommendedName>
</protein>
<dbReference type="STRING" id="133381.A0A2T9YJF8"/>
<evidence type="ECO:0000259" key="4">
    <source>
        <dbReference type="PROSITE" id="PS50405"/>
    </source>
</evidence>
<evidence type="ECO:0000256" key="1">
    <source>
        <dbReference type="ARBA" id="ARBA00010007"/>
    </source>
</evidence>
<dbReference type="PROSITE" id="PS50404">
    <property type="entry name" value="GST_NTER"/>
    <property type="match status" value="1"/>
</dbReference>
<organism evidence="5 6">
    <name type="scientific">Smittium megazygosporum</name>
    <dbReference type="NCBI Taxonomy" id="133381"/>
    <lineage>
        <taxon>Eukaryota</taxon>
        <taxon>Fungi</taxon>
        <taxon>Fungi incertae sedis</taxon>
        <taxon>Zoopagomycota</taxon>
        <taxon>Kickxellomycotina</taxon>
        <taxon>Harpellomycetes</taxon>
        <taxon>Harpellales</taxon>
        <taxon>Legeriomycetaceae</taxon>
        <taxon>Smittium</taxon>
    </lineage>
</organism>
<feature type="domain" description="GST C-terminal" evidence="4">
    <location>
        <begin position="157"/>
        <end position="277"/>
    </location>
</feature>
<dbReference type="OrthoDB" id="202840at2759"/>
<evidence type="ECO:0000259" key="3">
    <source>
        <dbReference type="PROSITE" id="PS50404"/>
    </source>
</evidence>
<dbReference type="InterPro" id="IPR004045">
    <property type="entry name" value="Glutathione_S-Trfase_N"/>
</dbReference>
<dbReference type="Pfam" id="PF13410">
    <property type="entry name" value="GST_C_2"/>
    <property type="match status" value="1"/>
</dbReference>
<dbReference type="SUPFAM" id="SSF47616">
    <property type="entry name" value="GST C-terminal domain-like"/>
    <property type="match status" value="1"/>
</dbReference>
<dbReference type="InterPro" id="IPR036282">
    <property type="entry name" value="Glutathione-S-Trfase_C_sf"/>
</dbReference>
<dbReference type="PANTHER" id="PTHR42673">
    <property type="entry name" value="MALEYLACETOACETATE ISOMERASE"/>
    <property type="match status" value="1"/>
</dbReference>
<evidence type="ECO:0000313" key="5">
    <source>
        <dbReference type="EMBL" id="PVU92467.1"/>
    </source>
</evidence>
<dbReference type="GO" id="GO:0004364">
    <property type="term" value="F:glutathione transferase activity"/>
    <property type="evidence" value="ECO:0007669"/>
    <property type="project" value="TreeGrafter"/>
</dbReference>
<accession>A0A2T9YJF8</accession>
<dbReference type="GO" id="GO:0006749">
    <property type="term" value="P:glutathione metabolic process"/>
    <property type="evidence" value="ECO:0007669"/>
    <property type="project" value="TreeGrafter"/>
</dbReference>
<dbReference type="Gene3D" id="1.20.1050.10">
    <property type="match status" value="1"/>
</dbReference>
<feature type="signal peptide" evidence="2">
    <location>
        <begin position="1"/>
        <end position="21"/>
    </location>
</feature>
<dbReference type="SFLD" id="SFLDS00019">
    <property type="entry name" value="Glutathione_Transferase_(cytos"/>
    <property type="match status" value="1"/>
</dbReference>
<dbReference type="AlphaFoldDB" id="A0A2T9YJF8"/>
<keyword evidence="6" id="KW-1185">Reference proteome</keyword>
<evidence type="ECO:0000256" key="2">
    <source>
        <dbReference type="SAM" id="SignalP"/>
    </source>
</evidence>
<proteinExistence type="inferred from homology"/>
<dbReference type="InterPro" id="IPR010987">
    <property type="entry name" value="Glutathione-S-Trfase_C-like"/>
</dbReference>
<dbReference type="SUPFAM" id="SSF52833">
    <property type="entry name" value="Thioredoxin-like"/>
    <property type="match status" value="1"/>
</dbReference>
<keyword evidence="2" id="KW-0732">Signal</keyword>
<dbReference type="GO" id="GO:0016034">
    <property type="term" value="F:maleylacetoacetate isomerase activity"/>
    <property type="evidence" value="ECO:0007669"/>
    <property type="project" value="TreeGrafter"/>
</dbReference>
<dbReference type="GO" id="GO:0006559">
    <property type="term" value="P:L-phenylalanine catabolic process"/>
    <property type="evidence" value="ECO:0007669"/>
    <property type="project" value="TreeGrafter"/>
</dbReference>
<dbReference type="SFLD" id="SFLDG00358">
    <property type="entry name" value="Main_(cytGST)"/>
    <property type="match status" value="1"/>
</dbReference>
<dbReference type="Proteomes" id="UP000245609">
    <property type="component" value="Unassembled WGS sequence"/>
</dbReference>
<reference evidence="5 6" key="1">
    <citation type="journal article" date="2018" name="MBio">
        <title>Comparative Genomics Reveals the Core Gene Toolbox for the Fungus-Insect Symbiosis.</title>
        <authorList>
            <person name="Wang Y."/>
            <person name="Stata M."/>
            <person name="Wang W."/>
            <person name="Stajich J.E."/>
            <person name="White M.M."/>
            <person name="Moncalvo J.M."/>
        </authorList>
    </citation>
    <scope>NUCLEOTIDE SEQUENCE [LARGE SCALE GENOMIC DNA]</scope>
    <source>
        <strain evidence="5 6">SC-DP-2</strain>
    </source>
</reference>
<dbReference type="Gene3D" id="3.40.30.10">
    <property type="entry name" value="Glutaredoxin"/>
    <property type="match status" value="1"/>
</dbReference>
<dbReference type="PROSITE" id="PS50405">
    <property type="entry name" value="GST_CTER"/>
    <property type="match status" value="1"/>
</dbReference>
<dbReference type="FunFam" id="1.20.1050.10:FF:000010">
    <property type="entry name" value="Maleylacetoacetate isomerase isoform 1"/>
    <property type="match status" value="1"/>
</dbReference>
<evidence type="ECO:0000313" key="6">
    <source>
        <dbReference type="Proteomes" id="UP000245609"/>
    </source>
</evidence>
<feature type="non-terminal residue" evidence="5">
    <location>
        <position position="299"/>
    </location>
</feature>
<comment type="caution">
    <text evidence="5">The sequence shown here is derived from an EMBL/GenBank/DDBJ whole genome shotgun (WGS) entry which is preliminary data.</text>
</comment>